<evidence type="ECO:0000256" key="1">
    <source>
        <dbReference type="ARBA" id="ARBA00004496"/>
    </source>
</evidence>
<dbReference type="GO" id="GO:0005737">
    <property type="term" value="C:cytoplasm"/>
    <property type="evidence" value="ECO:0007669"/>
    <property type="project" value="UniProtKB-SubCell"/>
</dbReference>
<gene>
    <name evidence="6" type="ORF">EV194_10129</name>
</gene>
<feature type="domain" description="Hemerythrin-like" evidence="5">
    <location>
        <begin position="96"/>
        <end position="231"/>
    </location>
</feature>
<evidence type="ECO:0000256" key="3">
    <source>
        <dbReference type="ARBA" id="ARBA00022723"/>
    </source>
</evidence>
<dbReference type="AlphaFoldDB" id="A0A4R2GNX1"/>
<proteinExistence type="predicted"/>
<evidence type="ECO:0000259" key="5">
    <source>
        <dbReference type="Pfam" id="PF01814"/>
    </source>
</evidence>
<organism evidence="6 7">
    <name type="scientific">Natronoflexus pectinivorans</name>
    <dbReference type="NCBI Taxonomy" id="682526"/>
    <lineage>
        <taxon>Bacteria</taxon>
        <taxon>Pseudomonadati</taxon>
        <taxon>Bacteroidota</taxon>
        <taxon>Bacteroidia</taxon>
        <taxon>Marinilabiliales</taxon>
        <taxon>Marinilabiliaceae</taxon>
        <taxon>Natronoflexus</taxon>
    </lineage>
</organism>
<keyword evidence="7" id="KW-1185">Reference proteome</keyword>
<evidence type="ECO:0000256" key="2">
    <source>
        <dbReference type="ARBA" id="ARBA00022490"/>
    </source>
</evidence>
<evidence type="ECO:0000313" key="7">
    <source>
        <dbReference type="Proteomes" id="UP000295221"/>
    </source>
</evidence>
<dbReference type="PANTHER" id="PTHR36438:SF1">
    <property type="entry name" value="IRON-SULFUR CLUSTER REPAIR PROTEIN YTFE"/>
    <property type="match status" value="1"/>
</dbReference>
<dbReference type="GO" id="GO:0046872">
    <property type="term" value="F:metal ion binding"/>
    <property type="evidence" value="ECO:0007669"/>
    <property type="project" value="UniProtKB-KW"/>
</dbReference>
<sequence>MRIHAKMKMADLVQFNFEILAVIQRLQIPFGFKDKSIETVCRESNINVDFFLQLAQWFNERENFPQQQLIDHPPHWLVTYLHNTHQCYINYQIPRIEKEIEQLESMTEIPDQTAALMIRFFKEYIKEFSEHLDDEEQVTFPYVLDLEKAINGEMTSEQFRNKYSEYSIDKYLDHHSDLEEKIFDMQSILLKYMSPPSDNCHFTNLLLEFYRLGKDLKDHTILEENVLIPKVRQMEAELKQRPSFF</sequence>
<dbReference type="InterPro" id="IPR019903">
    <property type="entry name" value="RIC_family"/>
</dbReference>
<comment type="caution">
    <text evidence="6">The sequence shown here is derived from an EMBL/GenBank/DDBJ whole genome shotgun (WGS) entry which is preliminary data.</text>
</comment>
<accession>A0A4R2GNX1</accession>
<dbReference type="RefSeq" id="WP_243699278.1">
    <property type="nucleotide sequence ID" value="NZ_SLWK01000001.1"/>
</dbReference>
<comment type="subcellular location">
    <subcellularLocation>
        <location evidence="1">Cytoplasm</location>
    </subcellularLocation>
</comment>
<evidence type="ECO:0000313" key="6">
    <source>
        <dbReference type="EMBL" id="TCO10399.1"/>
    </source>
</evidence>
<keyword evidence="3" id="KW-0479">Metal-binding</keyword>
<dbReference type="Proteomes" id="UP000295221">
    <property type="component" value="Unassembled WGS sequence"/>
</dbReference>
<reference evidence="6 7" key="1">
    <citation type="submission" date="2019-03" db="EMBL/GenBank/DDBJ databases">
        <title>Genomic Encyclopedia of Type Strains, Phase IV (KMG-IV): sequencing the most valuable type-strain genomes for metagenomic binning, comparative biology and taxonomic classification.</title>
        <authorList>
            <person name="Goeker M."/>
        </authorList>
    </citation>
    <scope>NUCLEOTIDE SEQUENCE [LARGE SCALE GENOMIC DNA]</scope>
    <source>
        <strain evidence="6 7">DSM 24179</strain>
    </source>
</reference>
<name>A0A4R2GNX1_9BACT</name>
<keyword evidence="4" id="KW-0408">Iron</keyword>
<dbReference type="PANTHER" id="PTHR36438">
    <property type="entry name" value="IRON-SULFUR CLUSTER REPAIR PROTEIN YTFE"/>
    <property type="match status" value="1"/>
</dbReference>
<dbReference type="Gene3D" id="1.20.120.520">
    <property type="entry name" value="nmb1532 protein domain like"/>
    <property type="match status" value="1"/>
</dbReference>
<dbReference type="InterPro" id="IPR012312">
    <property type="entry name" value="Hemerythrin-like"/>
</dbReference>
<evidence type="ECO:0000256" key="4">
    <source>
        <dbReference type="ARBA" id="ARBA00023004"/>
    </source>
</evidence>
<dbReference type="Pfam" id="PF01814">
    <property type="entry name" value="Hemerythrin"/>
    <property type="match status" value="1"/>
</dbReference>
<keyword evidence="2" id="KW-0963">Cytoplasm</keyword>
<dbReference type="EMBL" id="SLWK01000001">
    <property type="protein sequence ID" value="TCO10399.1"/>
    <property type="molecule type" value="Genomic_DNA"/>
</dbReference>
<protein>
    <submittedName>
        <fullName evidence="6">Iron-sulfur cluster repair protein YtfE (RIC family)</fullName>
    </submittedName>
</protein>